<feature type="region of interest" description="Disordered" evidence="1">
    <location>
        <begin position="282"/>
        <end position="380"/>
    </location>
</feature>
<keyword evidence="2" id="KW-0472">Membrane</keyword>
<feature type="transmembrane region" description="Helical" evidence="2">
    <location>
        <begin position="92"/>
        <end position="115"/>
    </location>
</feature>
<feature type="transmembrane region" description="Helical" evidence="2">
    <location>
        <begin position="201"/>
        <end position="223"/>
    </location>
</feature>
<dbReference type="Proteomes" id="UP000800039">
    <property type="component" value="Unassembled WGS sequence"/>
</dbReference>
<evidence type="ECO:0000256" key="1">
    <source>
        <dbReference type="SAM" id="MobiDB-lite"/>
    </source>
</evidence>
<proteinExistence type="predicted"/>
<sequence>MDRAGTERIAKSTPGGFVLVSTYSWLCITLGVGIARFGQSLVHKVAFGPDDATVLVGSIVYLGAAVSWQYAVNAGLGKATLSIDEVEHLAKAMYAAVLLGFVAMTFAKLSSAFLVGRVVPQTRKAKAILFGMIATWGIFSIGSVGFECGLPKWTIESRQCGNGPFLVSVIVYNIVTDLVLAGWIVPTLWSVSLNKEKCISATLLFGARAIVPLAAGAQIWAVLKANQSSNPGRDTVEAAVLTQAVTSLSLIVTSIPRIKRFLGVGGSGILYPQIQATELSQSRQSWSHQESSATEPKLVPSGSGKFTVTVTSKGSKDRKKAKAQSDWQELVTMGSREDEHTSTSSLFDRNDHGGVMMQQEVRVSVEERDAPRQRGANRSG</sequence>
<dbReference type="InterPro" id="IPR049326">
    <property type="entry name" value="Rhodopsin_dom_fungi"/>
</dbReference>
<dbReference type="PANTHER" id="PTHR38794:SF1">
    <property type="entry name" value="INTEGRAL MEMBRANE PROTEIN"/>
    <property type="match status" value="1"/>
</dbReference>
<feature type="transmembrane region" description="Helical" evidence="2">
    <location>
        <begin position="54"/>
        <end position="72"/>
    </location>
</feature>
<dbReference type="RefSeq" id="XP_040793140.1">
    <property type="nucleotide sequence ID" value="XM_040927907.1"/>
</dbReference>
<dbReference type="PANTHER" id="PTHR38794">
    <property type="entry name" value="INTEGRAL MEMBRANE PROTEIN"/>
    <property type="match status" value="1"/>
</dbReference>
<reference evidence="4" key="1">
    <citation type="submission" date="2020-01" db="EMBL/GenBank/DDBJ databases">
        <authorList>
            <consortium name="DOE Joint Genome Institute"/>
            <person name="Haridas S."/>
            <person name="Albert R."/>
            <person name="Binder M."/>
            <person name="Bloem J."/>
            <person name="Labutti K."/>
            <person name="Salamov A."/>
            <person name="Andreopoulos B."/>
            <person name="Baker S.E."/>
            <person name="Barry K."/>
            <person name="Bills G."/>
            <person name="Bluhm B.H."/>
            <person name="Cannon C."/>
            <person name="Castanera R."/>
            <person name="Culley D.E."/>
            <person name="Daum C."/>
            <person name="Ezra D."/>
            <person name="Gonzalez J.B."/>
            <person name="Henrissat B."/>
            <person name="Kuo A."/>
            <person name="Liang C."/>
            <person name="Lipzen A."/>
            <person name="Lutzoni F."/>
            <person name="Magnuson J."/>
            <person name="Mondo S."/>
            <person name="Nolan M."/>
            <person name="Ohm R."/>
            <person name="Pangilinan J."/>
            <person name="Park H.-J."/>
            <person name="Ramirez L."/>
            <person name="Alfaro M."/>
            <person name="Sun H."/>
            <person name="Tritt A."/>
            <person name="Yoshinaga Y."/>
            <person name="Zwiers L.-H."/>
            <person name="Turgeon B.G."/>
            <person name="Goodwin S.B."/>
            <person name="Spatafora J.W."/>
            <person name="Crous P.W."/>
            <person name="Grigoriev I.V."/>
        </authorList>
    </citation>
    <scope>NUCLEOTIDE SEQUENCE</scope>
    <source>
        <strain evidence="4">CBS 394.84</strain>
    </source>
</reference>
<dbReference type="EMBL" id="ML976614">
    <property type="protein sequence ID" value="KAF1850577.1"/>
    <property type="molecule type" value="Genomic_DNA"/>
</dbReference>
<keyword evidence="2" id="KW-1133">Transmembrane helix</keyword>
<feature type="transmembrane region" description="Helical" evidence="2">
    <location>
        <begin position="127"/>
        <end position="146"/>
    </location>
</feature>
<feature type="transmembrane region" description="Helical" evidence="2">
    <location>
        <begin position="166"/>
        <end position="189"/>
    </location>
</feature>
<dbReference type="AlphaFoldDB" id="A0A9P4GRN9"/>
<protein>
    <recommendedName>
        <fullName evidence="3">Rhodopsin domain-containing protein</fullName>
    </recommendedName>
</protein>
<accession>A0A9P4GRN9</accession>
<feature type="domain" description="Rhodopsin" evidence="3">
    <location>
        <begin position="36"/>
        <end position="262"/>
    </location>
</feature>
<name>A0A9P4GRN9_9PLEO</name>
<gene>
    <name evidence="4" type="ORF">K460DRAFT_273747</name>
</gene>
<dbReference type="GeneID" id="63845160"/>
<feature type="compositionally biased region" description="Polar residues" evidence="1">
    <location>
        <begin position="304"/>
        <end position="313"/>
    </location>
</feature>
<dbReference type="Pfam" id="PF20684">
    <property type="entry name" value="Fung_rhodopsin"/>
    <property type="match status" value="1"/>
</dbReference>
<keyword evidence="5" id="KW-1185">Reference proteome</keyword>
<feature type="compositionally biased region" description="Basic and acidic residues" evidence="1">
    <location>
        <begin position="363"/>
        <end position="372"/>
    </location>
</feature>
<evidence type="ECO:0000259" key="3">
    <source>
        <dbReference type="Pfam" id="PF20684"/>
    </source>
</evidence>
<organism evidence="4 5">
    <name type="scientific">Cucurbitaria berberidis CBS 394.84</name>
    <dbReference type="NCBI Taxonomy" id="1168544"/>
    <lineage>
        <taxon>Eukaryota</taxon>
        <taxon>Fungi</taxon>
        <taxon>Dikarya</taxon>
        <taxon>Ascomycota</taxon>
        <taxon>Pezizomycotina</taxon>
        <taxon>Dothideomycetes</taxon>
        <taxon>Pleosporomycetidae</taxon>
        <taxon>Pleosporales</taxon>
        <taxon>Pleosporineae</taxon>
        <taxon>Cucurbitariaceae</taxon>
        <taxon>Cucurbitaria</taxon>
    </lineage>
</organism>
<evidence type="ECO:0000313" key="5">
    <source>
        <dbReference type="Proteomes" id="UP000800039"/>
    </source>
</evidence>
<evidence type="ECO:0000256" key="2">
    <source>
        <dbReference type="SAM" id="Phobius"/>
    </source>
</evidence>
<feature type="transmembrane region" description="Helical" evidence="2">
    <location>
        <begin position="23"/>
        <end position="42"/>
    </location>
</feature>
<comment type="caution">
    <text evidence="4">The sequence shown here is derived from an EMBL/GenBank/DDBJ whole genome shotgun (WGS) entry which is preliminary data.</text>
</comment>
<dbReference type="OrthoDB" id="3918601at2759"/>
<feature type="compositionally biased region" description="Polar residues" evidence="1">
    <location>
        <begin position="282"/>
        <end position="294"/>
    </location>
</feature>
<keyword evidence="2" id="KW-0812">Transmembrane</keyword>
<evidence type="ECO:0000313" key="4">
    <source>
        <dbReference type="EMBL" id="KAF1850577.1"/>
    </source>
</evidence>